<reference evidence="1 2" key="1">
    <citation type="submission" date="2017-04" db="EMBL/GenBank/DDBJ databases">
        <title>Emergence of KPC-2-producing Citrobacter isolates from sediments of a Chinese river.</title>
        <authorList>
            <person name="Zheng B."/>
        </authorList>
    </citation>
    <scope>NUCLEOTIDE SEQUENCE [LARGE SCALE GENOMIC DNA]</scope>
    <source>
        <strain evidence="1 2">C191</strain>
    </source>
</reference>
<evidence type="ECO:0000313" key="1">
    <source>
        <dbReference type="EMBL" id="OYQ99593.1"/>
    </source>
</evidence>
<dbReference type="AlphaFoldDB" id="A0AA44SJ15"/>
<name>A0AA44SJ15_CITFR</name>
<dbReference type="EMBL" id="NEFA01000031">
    <property type="protein sequence ID" value="OYQ99593.1"/>
    <property type="molecule type" value="Genomic_DNA"/>
</dbReference>
<accession>A0AA44SJ15</accession>
<proteinExistence type="predicted"/>
<dbReference type="Proteomes" id="UP000215827">
    <property type="component" value="Unassembled WGS sequence"/>
</dbReference>
<gene>
    <name evidence="1" type="ORF">B9P89_20995</name>
</gene>
<dbReference type="RefSeq" id="WP_094543246.1">
    <property type="nucleotide sequence ID" value="NZ_NEEZ01000030.1"/>
</dbReference>
<organism evidence="1 2">
    <name type="scientific">Citrobacter freundii</name>
    <dbReference type="NCBI Taxonomy" id="546"/>
    <lineage>
        <taxon>Bacteria</taxon>
        <taxon>Pseudomonadati</taxon>
        <taxon>Pseudomonadota</taxon>
        <taxon>Gammaproteobacteria</taxon>
        <taxon>Enterobacterales</taxon>
        <taxon>Enterobacteriaceae</taxon>
        <taxon>Citrobacter</taxon>
        <taxon>Citrobacter freundii complex</taxon>
    </lineage>
</organism>
<protein>
    <submittedName>
        <fullName evidence="1">Uncharacterized protein</fullName>
    </submittedName>
</protein>
<sequence length="171" mass="19098">MKDNIFLIALPIIAGLSIALVKSCADVKTIKYDNDVLRNDNILQGQVIATQTFNFNRFNQAAAETGRLNSLIGAHTEKTVIEYREILRRDKTCDLPVPDDVANGLLEYATRLRLRAMHPDTRGFNSPDIGAATTRKLTYCEVVLWVNPLLSAIDKANNQIIGISTIEKERK</sequence>
<comment type="caution">
    <text evidence="1">The sequence shown here is derived from an EMBL/GenBank/DDBJ whole genome shotgun (WGS) entry which is preliminary data.</text>
</comment>
<evidence type="ECO:0000313" key="2">
    <source>
        <dbReference type="Proteomes" id="UP000215827"/>
    </source>
</evidence>